<reference evidence="3 4" key="1">
    <citation type="submission" date="2018-05" db="EMBL/GenBank/DDBJ databases">
        <title>Complete Genome Sequence of the Nonylphenol-Degrading Bacterium Sphingobium amiense DSM 16289T.</title>
        <authorList>
            <person name="Ootsuka M."/>
            <person name="Nishizawa T."/>
            <person name="Ohta H."/>
        </authorList>
    </citation>
    <scope>NUCLEOTIDE SEQUENCE [LARGE SCALE GENOMIC DNA]</scope>
    <source>
        <strain evidence="3 4">DSM 16289</strain>
    </source>
</reference>
<dbReference type="AlphaFoldDB" id="A0A494W9W7"/>
<keyword evidence="3" id="KW-0315">Glutamine amidotransferase</keyword>
<keyword evidence="4" id="KW-1185">Reference proteome</keyword>
<dbReference type="PANTHER" id="PTHR42733">
    <property type="entry name" value="DJ-1 PROTEIN"/>
    <property type="match status" value="1"/>
</dbReference>
<gene>
    <name evidence="3" type="ORF">SAMIE_1004800</name>
</gene>
<dbReference type="EMBL" id="AP018664">
    <property type="protein sequence ID" value="BBD96979.1"/>
    <property type="molecule type" value="Genomic_DNA"/>
</dbReference>
<evidence type="ECO:0000313" key="4">
    <source>
        <dbReference type="Proteomes" id="UP000279959"/>
    </source>
</evidence>
<organism evidence="3 4">
    <name type="scientific">Sphingobium amiense</name>
    <dbReference type="NCBI Taxonomy" id="135719"/>
    <lineage>
        <taxon>Bacteria</taxon>
        <taxon>Pseudomonadati</taxon>
        <taxon>Pseudomonadota</taxon>
        <taxon>Alphaproteobacteria</taxon>
        <taxon>Sphingomonadales</taxon>
        <taxon>Sphingomonadaceae</taxon>
        <taxon>Sphingobium</taxon>
    </lineage>
</organism>
<dbReference type="InterPro" id="IPR006286">
    <property type="entry name" value="C56_PfpI-like"/>
</dbReference>
<name>A0A494W9W7_9SPHN</name>
<protein>
    <submittedName>
        <fullName evidence="3">Type 1 glutamine amidotransferase</fullName>
    </submittedName>
</protein>
<dbReference type="KEGG" id="sami:SAMIE_1004800"/>
<dbReference type="InterPro" id="IPR029062">
    <property type="entry name" value="Class_I_gatase-like"/>
</dbReference>
<dbReference type="Gene3D" id="3.40.50.880">
    <property type="match status" value="1"/>
</dbReference>
<evidence type="ECO:0000313" key="3">
    <source>
        <dbReference type="EMBL" id="BBD96979.1"/>
    </source>
</evidence>
<dbReference type="PROSITE" id="PS51276">
    <property type="entry name" value="PEPTIDASE_C56_PFPI"/>
    <property type="match status" value="1"/>
</dbReference>
<evidence type="ECO:0000256" key="1">
    <source>
        <dbReference type="ARBA" id="ARBA00008542"/>
    </source>
</evidence>
<dbReference type="Proteomes" id="UP000279959">
    <property type="component" value="Chromosome"/>
</dbReference>
<dbReference type="Pfam" id="PF01965">
    <property type="entry name" value="DJ-1_PfpI"/>
    <property type="match status" value="1"/>
</dbReference>
<dbReference type="InterPro" id="IPR002818">
    <property type="entry name" value="DJ-1/PfpI"/>
</dbReference>
<evidence type="ECO:0000259" key="2">
    <source>
        <dbReference type="Pfam" id="PF01965"/>
    </source>
</evidence>
<feature type="domain" description="DJ-1/PfpI" evidence="2">
    <location>
        <begin position="54"/>
        <end position="235"/>
    </location>
</feature>
<dbReference type="PANTHER" id="PTHR42733:SF12">
    <property type="entry name" value="PROTEINASE"/>
    <property type="match status" value="1"/>
</dbReference>
<sequence length="243" mass="26113">MVTASSPYRALLAAETSAAHPRISAAQMLDAPDNAALRQIWTEAPADPAVYAGKRIVVIATDGVEEIELTTILHFFKTRGATVHLAAPKKPKYPAYHGIQIPAVRETHILTIHYIETAGWAAFNKTVDEVMVPDYDAFIVPGGAWNPDTLRSDLQVRKLLQEAAAAGKLLAAICHGPWVLSDAGLLKGRRATAWWSTQPDLENAGATYVDTSVVVDGNIVTSRAPIDLAPFVQAVGEKLSASR</sequence>
<proteinExistence type="inferred from homology"/>
<comment type="similarity">
    <text evidence="1">Belongs to the peptidase C56 family.</text>
</comment>
<keyword evidence="3" id="KW-0808">Transferase</keyword>
<dbReference type="GO" id="GO:0016740">
    <property type="term" value="F:transferase activity"/>
    <property type="evidence" value="ECO:0007669"/>
    <property type="project" value="UniProtKB-KW"/>
</dbReference>
<accession>A0A494W9W7</accession>
<dbReference type="SUPFAM" id="SSF52317">
    <property type="entry name" value="Class I glutamine amidotransferase-like"/>
    <property type="match status" value="1"/>
</dbReference>